<reference evidence="7" key="1">
    <citation type="journal article" date="2023" name="Science">
        <title>Genome structures resolve the early diversification of teleost fishes.</title>
        <authorList>
            <person name="Parey E."/>
            <person name="Louis A."/>
            <person name="Montfort J."/>
            <person name="Bouchez O."/>
            <person name="Roques C."/>
            <person name="Iampietro C."/>
            <person name="Lluch J."/>
            <person name="Castinel A."/>
            <person name="Donnadieu C."/>
            <person name="Desvignes T."/>
            <person name="Floi Bucao C."/>
            <person name="Jouanno E."/>
            <person name="Wen M."/>
            <person name="Mejri S."/>
            <person name="Dirks R."/>
            <person name="Jansen H."/>
            <person name="Henkel C."/>
            <person name="Chen W.J."/>
            <person name="Zahm M."/>
            <person name="Cabau C."/>
            <person name="Klopp C."/>
            <person name="Thompson A.W."/>
            <person name="Robinson-Rechavi M."/>
            <person name="Braasch I."/>
            <person name="Lecointre G."/>
            <person name="Bobe J."/>
            <person name="Postlethwait J.H."/>
            <person name="Berthelot C."/>
            <person name="Roest Crollius H."/>
            <person name="Guiguen Y."/>
        </authorList>
    </citation>
    <scope>NUCLEOTIDE SEQUENCE</scope>
    <source>
        <strain evidence="7">NC1722</strain>
    </source>
</reference>
<dbReference type="Pfam" id="PF00782">
    <property type="entry name" value="DSPc"/>
    <property type="match status" value="1"/>
</dbReference>
<feature type="region of interest" description="Disordered" evidence="5">
    <location>
        <begin position="201"/>
        <end position="236"/>
    </location>
</feature>
<keyword evidence="4" id="KW-0904">Protein phosphatase</keyword>
<sequence length="264" mass="29323">MIIIQSGLPDHPDLFFPYFRKKTAVTPKKIDLITRPVLRRRLPASLVCEVAAGAVAVHCKAGLGRTGTLIGCYLMKHYRFTAAEAIAWIRICRPGSVIGPQQNFLEDKQANLWTQGDIHRSRLKQRPQLATRGVSRLISGLRELSLSPTLLQSRSVDHTEDEDGYDGRFLTQGDKLRSLKGSRQTRSSPIGAFRLEDVKMNTRSQSFNSQKGRVGSVQCSTSPPRRPRVLPPSTSHWISSSATASTLRSPFSLNAFSNQATVLR</sequence>
<comment type="caution">
    <text evidence="7">The sequence shown here is derived from an EMBL/GenBank/DDBJ whole genome shotgun (WGS) entry which is preliminary data.</text>
</comment>
<comment type="similarity">
    <text evidence="1">Belongs to the protein-tyrosine phosphatase family. Non-receptor class CDC14 subfamily.</text>
</comment>
<keyword evidence="8" id="KW-1185">Reference proteome</keyword>
<evidence type="ECO:0000256" key="2">
    <source>
        <dbReference type="ARBA" id="ARBA00013064"/>
    </source>
</evidence>
<dbReference type="PANTHER" id="PTHR23339">
    <property type="entry name" value="TYROSINE SPECIFIC PROTEIN PHOSPHATASE AND DUAL SPECIFICITY PROTEIN PHOSPHATASE"/>
    <property type="match status" value="1"/>
</dbReference>
<accession>A0AAD7RFQ3</accession>
<dbReference type="InterPro" id="IPR050561">
    <property type="entry name" value="PTP"/>
</dbReference>
<dbReference type="InterPro" id="IPR029021">
    <property type="entry name" value="Prot-tyrosine_phosphatase-like"/>
</dbReference>
<feature type="compositionally biased region" description="Polar residues" evidence="5">
    <location>
        <begin position="201"/>
        <end position="211"/>
    </location>
</feature>
<dbReference type="GO" id="GO:0004725">
    <property type="term" value="F:protein tyrosine phosphatase activity"/>
    <property type="evidence" value="ECO:0007669"/>
    <property type="project" value="UniProtKB-EC"/>
</dbReference>
<dbReference type="PROSITE" id="PS50056">
    <property type="entry name" value="TYR_PHOSPHATASE_2"/>
    <property type="match status" value="1"/>
</dbReference>
<evidence type="ECO:0000259" key="6">
    <source>
        <dbReference type="PROSITE" id="PS50056"/>
    </source>
</evidence>
<dbReference type="AlphaFoldDB" id="A0AAD7RFQ3"/>
<dbReference type="FunFam" id="3.90.190.10:FF:000006">
    <property type="entry name" value="Dual specificity protein phosphatase CDC14B"/>
    <property type="match status" value="1"/>
</dbReference>
<gene>
    <name evidence="7" type="ORF">AAFF_G00222040</name>
</gene>
<dbReference type="SUPFAM" id="SSF52799">
    <property type="entry name" value="(Phosphotyrosine protein) phosphatases II"/>
    <property type="match status" value="1"/>
</dbReference>
<proteinExistence type="inferred from homology"/>
<evidence type="ECO:0000313" key="7">
    <source>
        <dbReference type="EMBL" id="KAJ8383344.1"/>
    </source>
</evidence>
<evidence type="ECO:0000313" key="8">
    <source>
        <dbReference type="Proteomes" id="UP001221898"/>
    </source>
</evidence>
<evidence type="ECO:0000256" key="5">
    <source>
        <dbReference type="SAM" id="MobiDB-lite"/>
    </source>
</evidence>
<protein>
    <recommendedName>
        <fullName evidence="2">protein-tyrosine-phosphatase</fullName>
        <ecNumber evidence="2">3.1.3.48</ecNumber>
    </recommendedName>
</protein>
<dbReference type="PROSITE" id="PS00383">
    <property type="entry name" value="TYR_PHOSPHATASE_1"/>
    <property type="match status" value="1"/>
</dbReference>
<evidence type="ECO:0000256" key="1">
    <source>
        <dbReference type="ARBA" id="ARBA00007315"/>
    </source>
</evidence>
<feature type="domain" description="Tyrosine specific protein phosphatases" evidence="6">
    <location>
        <begin position="55"/>
        <end position="104"/>
    </location>
</feature>
<dbReference type="Proteomes" id="UP001221898">
    <property type="component" value="Unassembled WGS sequence"/>
</dbReference>
<dbReference type="EMBL" id="JAINUG010000296">
    <property type="protein sequence ID" value="KAJ8383344.1"/>
    <property type="molecule type" value="Genomic_DNA"/>
</dbReference>
<dbReference type="Gene3D" id="3.90.190.10">
    <property type="entry name" value="Protein tyrosine phosphatase superfamily"/>
    <property type="match status" value="1"/>
</dbReference>
<dbReference type="EC" id="3.1.3.48" evidence="2"/>
<dbReference type="InterPro" id="IPR000387">
    <property type="entry name" value="Tyr_Pase_dom"/>
</dbReference>
<evidence type="ECO:0000256" key="4">
    <source>
        <dbReference type="ARBA" id="ARBA00022912"/>
    </source>
</evidence>
<dbReference type="InterPro" id="IPR000340">
    <property type="entry name" value="Dual-sp_phosphatase_cat-dom"/>
</dbReference>
<name>A0AAD7RFQ3_9TELE</name>
<keyword evidence="3" id="KW-0378">Hydrolase</keyword>
<dbReference type="InterPro" id="IPR016130">
    <property type="entry name" value="Tyr_Pase_AS"/>
</dbReference>
<evidence type="ECO:0000256" key="3">
    <source>
        <dbReference type="ARBA" id="ARBA00022801"/>
    </source>
</evidence>
<organism evidence="7 8">
    <name type="scientific">Aldrovandia affinis</name>
    <dbReference type="NCBI Taxonomy" id="143900"/>
    <lineage>
        <taxon>Eukaryota</taxon>
        <taxon>Metazoa</taxon>
        <taxon>Chordata</taxon>
        <taxon>Craniata</taxon>
        <taxon>Vertebrata</taxon>
        <taxon>Euteleostomi</taxon>
        <taxon>Actinopterygii</taxon>
        <taxon>Neopterygii</taxon>
        <taxon>Teleostei</taxon>
        <taxon>Notacanthiformes</taxon>
        <taxon>Halosauridae</taxon>
        <taxon>Aldrovandia</taxon>
    </lineage>
</organism>